<dbReference type="EMBL" id="MN831678">
    <property type="protein sequence ID" value="QNJ34611.1"/>
    <property type="molecule type" value="Genomic_RNA"/>
</dbReference>
<protein>
    <submittedName>
        <fullName evidence="1">Uncharacterized protein</fullName>
    </submittedName>
</protein>
<reference evidence="1" key="1">
    <citation type="submission" date="2019-12" db="EMBL/GenBank/DDBJ databases">
        <title>A novel mycovirus causes transcriptional rewiring in Malassezia sympodialis and induces an immunological response in macrophages.</title>
        <authorList>
            <person name="Clancey S."/>
            <person name="Ruchti F."/>
            <person name="LeibundGut-Landmann S."/>
            <person name="Heitman J."/>
            <person name="Ianiri G."/>
        </authorList>
    </citation>
    <scope>NUCLEOTIDE SEQUENCE</scope>
    <source>
        <strain evidence="1">MsMV1</strain>
    </source>
</reference>
<proteinExistence type="predicted"/>
<evidence type="ECO:0000313" key="1">
    <source>
        <dbReference type="EMBL" id="QNJ34611.1"/>
    </source>
</evidence>
<accession>A0A7G8JUX8</accession>
<dbReference type="Pfam" id="PF19535">
    <property type="entry name" value="DUF6060"/>
    <property type="match status" value="1"/>
</dbReference>
<organism evidence="1">
    <name type="scientific">Malassezia sympodialis mycovirus</name>
    <dbReference type="NCBI Taxonomy" id="2766745"/>
    <lineage>
        <taxon>Viruses</taxon>
        <taxon>Riboviria</taxon>
        <taxon>Orthornavirae</taxon>
        <taxon>Duplornaviricota</taxon>
        <taxon>Chrymotiviricetes</taxon>
        <taxon>Ghabrivirales</taxon>
        <taxon>Alphatotivirineae</taxon>
        <taxon>Orthototiviridae</taxon>
        <taxon>Totivirus</taxon>
        <taxon>Totivirus nijyushichi</taxon>
    </lineage>
</organism>
<dbReference type="InterPro" id="IPR045702">
    <property type="entry name" value="DUF6060"/>
</dbReference>
<sequence length="325" mass="35279">MYNKLFFVYISVCCGAALALKTRLVEHNTTVLTSNGSMKISRDDAQGQCTAWEDKAWPMFSFTVFDDNGCNDNPRHFTNCVHYGDDFDGSEWNCNDVSAIPNPFNSIQTSGGMMGTQAYLLVDHTCPPSEKGEGDKLATFDPGDGRCIPVKFEGGNGYTVKNVGENKIDGNTQWIDTDANNGRYKLGKRSENCKAFKWDNKPAEGTNTPSVDVPNSFTDCTGSSDDCKINVDEEQSVTVGMTVSVSVGSDFIVSVNTEVGTSYEESRSTTVGREYSIPPGSKARLVASAPADSYNGQCTQCDGDDVPCNVVVPREDPSIHLEYNG</sequence>
<name>A0A7G8JUX8_9VIRU</name>